<proteinExistence type="predicted"/>
<accession>A0A1G9QUB0</accession>
<keyword evidence="3" id="KW-1185">Reference proteome</keyword>
<dbReference type="STRING" id="321763.SAMN04488692_11830"/>
<reference evidence="2 3" key="1">
    <citation type="submission" date="2016-10" db="EMBL/GenBank/DDBJ databases">
        <authorList>
            <person name="de Groot N.N."/>
        </authorList>
    </citation>
    <scope>NUCLEOTIDE SEQUENCE [LARGE SCALE GENOMIC DNA]</scope>
    <source>
        <strain evidence="2 3">SLAS-1</strain>
    </source>
</reference>
<dbReference type="Pfam" id="PF12654">
    <property type="entry name" value="DUF3786"/>
    <property type="match status" value="1"/>
</dbReference>
<dbReference type="RefSeq" id="WP_089761101.1">
    <property type="nucleotide sequence ID" value="NZ_FNGO01000018.1"/>
</dbReference>
<dbReference type="Proteomes" id="UP000199476">
    <property type="component" value="Unassembled WGS sequence"/>
</dbReference>
<name>A0A1G9QUB0_9FIRM</name>
<dbReference type="AlphaFoldDB" id="A0A1G9QUB0"/>
<evidence type="ECO:0000259" key="1">
    <source>
        <dbReference type="Pfam" id="PF12654"/>
    </source>
</evidence>
<sequence length="213" mass="23907">MLIYNEGEDESYKPALQRAKKEFANSEPEEIAERTGLEYEKNKQRFIINSFDQPYSVYYPGGDIDDSQAEIPVNRGMEIIFLHYLLNGNDCPPSGKLMTMKELPDGAPYAGPFHRQAIKPLKEIMGEDPSALKKAAVELGAEFMDRADLSFELFPLPRVPIIYLLWQGDEEVTGGANLVFDSSIIIKLHTEDIAVIGEYTTSLLLKKAEGNMV</sequence>
<protein>
    <recommendedName>
        <fullName evidence="1">DUF3786 domain-containing protein</fullName>
    </recommendedName>
</protein>
<dbReference type="OrthoDB" id="159408at2"/>
<evidence type="ECO:0000313" key="3">
    <source>
        <dbReference type="Proteomes" id="UP000199476"/>
    </source>
</evidence>
<organism evidence="2 3">
    <name type="scientific">Halarsenatibacter silvermanii</name>
    <dbReference type="NCBI Taxonomy" id="321763"/>
    <lineage>
        <taxon>Bacteria</taxon>
        <taxon>Bacillati</taxon>
        <taxon>Bacillota</taxon>
        <taxon>Clostridia</taxon>
        <taxon>Halanaerobiales</taxon>
        <taxon>Halarsenatibacteraceae</taxon>
        <taxon>Halarsenatibacter</taxon>
    </lineage>
</organism>
<evidence type="ECO:0000313" key="2">
    <source>
        <dbReference type="EMBL" id="SDM14578.1"/>
    </source>
</evidence>
<dbReference type="EMBL" id="FNGO01000018">
    <property type="protein sequence ID" value="SDM14578.1"/>
    <property type="molecule type" value="Genomic_DNA"/>
</dbReference>
<gene>
    <name evidence="2" type="ORF">SAMN04488692_11830</name>
</gene>
<dbReference type="InterPro" id="IPR024264">
    <property type="entry name" value="DUF3786"/>
</dbReference>
<feature type="domain" description="DUF3786" evidence="1">
    <location>
        <begin position="28"/>
        <end position="200"/>
    </location>
</feature>